<dbReference type="RefSeq" id="WP_020453938.1">
    <property type="nucleotide sequence ID" value="NZ_PESE01000012.1"/>
</dbReference>
<dbReference type="AlphaFoldDB" id="A0A318NTS9"/>
<reference evidence="1 2" key="1">
    <citation type="submission" date="2017-11" db="EMBL/GenBank/DDBJ databases">
        <title>Genome sequence of the oocydin A producing rhizobacterium Serratia plymuthica 4Rx5.</title>
        <authorList>
            <person name="Matilla M.A."/>
            <person name="Udaondo Z."/>
            <person name="Salmond G.P.C."/>
        </authorList>
    </citation>
    <scope>NUCLEOTIDE SEQUENCE [LARGE SCALE GENOMIC DNA]</scope>
    <source>
        <strain evidence="1 2">4Rx5</strain>
    </source>
</reference>
<dbReference type="Proteomes" id="UP000248196">
    <property type="component" value="Unassembled WGS sequence"/>
</dbReference>
<comment type="caution">
    <text evidence="1">The sequence shown here is derived from an EMBL/GenBank/DDBJ whole genome shotgun (WGS) entry which is preliminary data.</text>
</comment>
<evidence type="ECO:0000313" key="2">
    <source>
        <dbReference type="Proteomes" id="UP000248196"/>
    </source>
</evidence>
<sequence>MSAKDEFLKAVNQNSARAEELREIESRDISNYQRAYRELAKDMLPWVSNTPLKLAIVEKQYFDDTCKQQFPFHHITIANGSKKITIEPEGLYWVGVSGVASITVSGGAKISTNKYKLAMKHFNHELPSEDNLILVTADGSSVKTSLFDEDAFFKIMTLIA</sequence>
<name>A0A318NTS9_SERPL</name>
<accession>A0A318NTS9</accession>
<gene>
    <name evidence="1" type="ORF">CT690_24190</name>
</gene>
<dbReference type="EMBL" id="PESE01000012">
    <property type="protein sequence ID" value="PYD36438.1"/>
    <property type="molecule type" value="Genomic_DNA"/>
</dbReference>
<organism evidence="1 2">
    <name type="scientific">Serratia plymuthica</name>
    <dbReference type="NCBI Taxonomy" id="82996"/>
    <lineage>
        <taxon>Bacteria</taxon>
        <taxon>Pseudomonadati</taxon>
        <taxon>Pseudomonadota</taxon>
        <taxon>Gammaproteobacteria</taxon>
        <taxon>Enterobacterales</taxon>
        <taxon>Yersiniaceae</taxon>
        <taxon>Serratia</taxon>
    </lineage>
</organism>
<proteinExistence type="predicted"/>
<evidence type="ECO:0000313" key="1">
    <source>
        <dbReference type="EMBL" id="PYD36438.1"/>
    </source>
</evidence>
<protein>
    <submittedName>
        <fullName evidence="1">Uncharacterized protein</fullName>
    </submittedName>
</protein>